<gene>
    <name evidence="1" type="ORF">SAMN05421738_1233</name>
</gene>
<keyword evidence="2" id="KW-1185">Reference proteome</keyword>
<organism evidence="1 2">
    <name type="scientific">Algoriella xinjiangensis</name>
    <dbReference type="NCBI Taxonomy" id="684065"/>
    <lineage>
        <taxon>Bacteria</taxon>
        <taxon>Pseudomonadati</taxon>
        <taxon>Bacteroidota</taxon>
        <taxon>Flavobacteriia</taxon>
        <taxon>Flavobacteriales</taxon>
        <taxon>Weeksellaceae</taxon>
        <taxon>Algoriella</taxon>
    </lineage>
</organism>
<evidence type="ECO:0000313" key="2">
    <source>
        <dbReference type="Proteomes" id="UP000199149"/>
    </source>
</evidence>
<reference evidence="2" key="1">
    <citation type="submission" date="2016-10" db="EMBL/GenBank/DDBJ databases">
        <authorList>
            <person name="Varghese N."/>
            <person name="Submissions S."/>
        </authorList>
    </citation>
    <scope>NUCLEOTIDE SEQUENCE [LARGE SCALE GENOMIC DNA]</scope>
    <source>
        <strain evidence="2">XJ109</strain>
    </source>
</reference>
<evidence type="ECO:0000313" key="1">
    <source>
        <dbReference type="EMBL" id="SFN70656.1"/>
    </source>
</evidence>
<protein>
    <submittedName>
        <fullName evidence="1">Uncharacterized protein</fullName>
    </submittedName>
</protein>
<dbReference type="AlphaFoldDB" id="A0A1I5B7I2"/>
<name>A0A1I5B7I2_9FLAO</name>
<dbReference type="EMBL" id="FOUZ01000023">
    <property type="protein sequence ID" value="SFN70656.1"/>
    <property type="molecule type" value="Genomic_DNA"/>
</dbReference>
<accession>A0A1I5B7I2</accession>
<dbReference type="RefSeq" id="WP_092910556.1">
    <property type="nucleotide sequence ID" value="NZ_FOUZ01000023.1"/>
</dbReference>
<sequence length="74" mass="8592">METVIKFKDQLSTSQLRMAIDVLKAIGLNVLEEKNIVELNKEQKEILDSRLKNIKNGNFKSKDDAHKMFEQCLK</sequence>
<proteinExistence type="predicted"/>
<dbReference type="Proteomes" id="UP000199149">
    <property type="component" value="Unassembled WGS sequence"/>
</dbReference>
<dbReference type="STRING" id="684065.SAMN05421738_1233"/>